<evidence type="ECO:0000256" key="2">
    <source>
        <dbReference type="ARBA" id="ARBA00023015"/>
    </source>
</evidence>
<evidence type="ECO:0000256" key="5">
    <source>
        <dbReference type="ARBA" id="ARBA00023125"/>
    </source>
</evidence>
<protein>
    <recommendedName>
        <fullName evidence="7 8">RNA polymerase sigma factor RpoH</fullName>
    </recommendedName>
    <alternativeName>
        <fullName evidence="7">RNA polymerase sigma-32 factor</fullName>
    </alternativeName>
</protein>
<dbReference type="SUPFAM" id="SSF88946">
    <property type="entry name" value="Sigma2 domain of RNA polymerase sigma factors"/>
    <property type="match status" value="1"/>
</dbReference>
<keyword evidence="6 7" id="KW-0804">Transcription</keyword>
<comment type="similarity">
    <text evidence="7">Belongs to the sigma-70 factor family. RpoH subfamily.</text>
</comment>
<dbReference type="PRINTS" id="PR00046">
    <property type="entry name" value="SIGMA70FCT"/>
</dbReference>
<dbReference type="InterPro" id="IPR013325">
    <property type="entry name" value="RNA_pol_sigma_r2"/>
</dbReference>
<keyword evidence="1 7" id="KW-0963">Cytoplasm</keyword>
<feature type="region of interest" description="Sigma-70 factor domain-2" evidence="7">
    <location>
        <begin position="81"/>
        <end position="150"/>
    </location>
</feature>
<keyword evidence="2 7" id="KW-0805">Transcription regulation</keyword>
<dbReference type="PANTHER" id="PTHR30376">
    <property type="entry name" value="SIGMA FACTOR RPOH HEAT SHOCK RELATED"/>
    <property type="match status" value="1"/>
</dbReference>
<sequence>MRARSCNPSYGCAVGHPGTDDHPQGKGVRSMASSVLNVGPESNLSRYLQDIRKFPMLSPEDEQRLSRRWKDKGDTEAAHALVTSHLRLVAKIAMGYRGYGLPLGELISEGNIGMMQAVRRFDPDRGFRLATYAMWWIRAAIQEYILHSWSLVKMGTTAAQKKLFFNLRRLKGQMQAIDDGDLKPEQVNKIAESLGVPEQDVINMNRRLSAPDHSLNAPLRADSEGEWQDWLVDEHDNQEQTLAENEEFSGRKALLDNAMKTLNDRERHILTERRLKDDPATLEELSHTYNISRERVRQIEVRAFEKVQAAMKAEVEAHREAHAAN</sequence>
<organism evidence="11 12">
    <name type="scientific">Gluconacetobacter diazotrophicus (strain ATCC 49037 / DSM 5601 / CCUG 37298 / CIP 103539 / LMG 7603 / PAl5)</name>
    <dbReference type="NCBI Taxonomy" id="272568"/>
    <lineage>
        <taxon>Bacteria</taxon>
        <taxon>Pseudomonadati</taxon>
        <taxon>Pseudomonadota</taxon>
        <taxon>Alphaproteobacteria</taxon>
        <taxon>Acetobacterales</taxon>
        <taxon>Acetobacteraceae</taxon>
        <taxon>Gluconacetobacter</taxon>
    </lineage>
</organism>
<name>A9HLP8_GLUDA</name>
<dbReference type="Pfam" id="PF04545">
    <property type="entry name" value="Sigma70_r4"/>
    <property type="match status" value="1"/>
</dbReference>
<dbReference type="PROSITE" id="PS00716">
    <property type="entry name" value="SIGMA70_2"/>
    <property type="match status" value="1"/>
</dbReference>
<dbReference type="GO" id="GO:0009408">
    <property type="term" value="P:response to heat"/>
    <property type="evidence" value="ECO:0007669"/>
    <property type="project" value="UniProtKB-UniRule"/>
</dbReference>
<evidence type="ECO:0000256" key="7">
    <source>
        <dbReference type="HAMAP-Rule" id="MF_00961"/>
    </source>
</evidence>
<evidence type="ECO:0000256" key="4">
    <source>
        <dbReference type="ARBA" id="ARBA00023082"/>
    </source>
</evidence>
<comment type="caution">
    <text evidence="7">Lacks conserved residue(s) required for the propagation of feature annotation.</text>
</comment>
<dbReference type="InterPro" id="IPR007627">
    <property type="entry name" value="RNA_pol_sigma70_r2"/>
</dbReference>
<dbReference type="InterPro" id="IPR007630">
    <property type="entry name" value="RNA_pol_sigma70_r4"/>
</dbReference>
<dbReference type="AlphaFoldDB" id="A9HLP8"/>
<dbReference type="PANTHER" id="PTHR30376:SF3">
    <property type="entry name" value="RNA POLYMERASE SIGMA FACTOR RPOH"/>
    <property type="match status" value="1"/>
</dbReference>
<dbReference type="NCBIfam" id="NF005143">
    <property type="entry name" value="PRK06596.1"/>
    <property type="match status" value="1"/>
</dbReference>
<dbReference type="KEGG" id="gdi:GDI2254"/>
<evidence type="ECO:0000256" key="6">
    <source>
        <dbReference type="ARBA" id="ARBA00023163"/>
    </source>
</evidence>
<keyword evidence="4 7" id="KW-0731">Sigma factor</keyword>
<gene>
    <name evidence="7 11" type="primary">rpoH</name>
    <name evidence="11" type="ordered locus">GDI2254</name>
</gene>
<evidence type="ECO:0000313" key="11">
    <source>
        <dbReference type="EMBL" id="CAP56197.1"/>
    </source>
</evidence>
<evidence type="ECO:0000256" key="3">
    <source>
        <dbReference type="ARBA" id="ARBA00023016"/>
    </source>
</evidence>
<dbReference type="InterPro" id="IPR012759">
    <property type="entry name" value="RNA_pol_sigma_RpoH_proteobac"/>
</dbReference>
<comment type="function">
    <text evidence="7">Sigma factors are initiation factors that promote the attachment of RNA polymerase to specific initiation sites and are then released. This sigma factor is involved in regulation of expression of heat shock genes.</text>
</comment>
<keyword evidence="3 7" id="KW-0346">Stress response</keyword>
<keyword evidence="12" id="KW-1185">Reference proteome</keyword>
<feature type="domain" description="RNA polymerase sigma-70" evidence="10">
    <location>
        <begin position="281"/>
        <end position="307"/>
    </location>
</feature>
<dbReference type="Proteomes" id="UP000001176">
    <property type="component" value="Chromosome"/>
</dbReference>
<dbReference type="InterPro" id="IPR050813">
    <property type="entry name" value="Sigma-70_Factor"/>
</dbReference>
<evidence type="ECO:0000259" key="10">
    <source>
        <dbReference type="PROSITE" id="PS00716"/>
    </source>
</evidence>
<dbReference type="SUPFAM" id="SSF88659">
    <property type="entry name" value="Sigma3 and sigma4 domains of RNA polymerase sigma factors"/>
    <property type="match status" value="1"/>
</dbReference>
<dbReference type="GO" id="GO:0016987">
    <property type="term" value="F:sigma factor activity"/>
    <property type="evidence" value="ECO:0007669"/>
    <property type="project" value="UniProtKB-UniRule"/>
</dbReference>
<evidence type="ECO:0000256" key="8">
    <source>
        <dbReference type="NCBIfam" id="TIGR02392"/>
    </source>
</evidence>
<dbReference type="GO" id="GO:0005737">
    <property type="term" value="C:cytoplasm"/>
    <property type="evidence" value="ECO:0007669"/>
    <property type="project" value="UniProtKB-SubCell"/>
</dbReference>
<dbReference type="InterPro" id="IPR000943">
    <property type="entry name" value="RNA_pol_sigma70"/>
</dbReference>
<dbReference type="Gene3D" id="1.10.601.10">
    <property type="entry name" value="RNA Polymerase Primary Sigma Factor"/>
    <property type="match status" value="1"/>
</dbReference>
<evidence type="ECO:0000256" key="9">
    <source>
        <dbReference type="SAM" id="MobiDB-lite"/>
    </source>
</evidence>
<feature type="region of interest" description="Disordered" evidence="9">
    <location>
        <begin position="1"/>
        <end position="28"/>
    </location>
</feature>
<comment type="subcellular location">
    <subcellularLocation>
        <location evidence="7">Cytoplasm</location>
    </subcellularLocation>
</comment>
<dbReference type="InterPro" id="IPR013324">
    <property type="entry name" value="RNA_pol_sigma_r3/r4-like"/>
</dbReference>
<feature type="short sequence motif" description="Interaction with polymerase core subunit RpoC" evidence="7">
    <location>
        <begin position="105"/>
        <end position="108"/>
    </location>
</feature>
<dbReference type="NCBIfam" id="TIGR02392">
    <property type="entry name" value="rpoH_proteo"/>
    <property type="match status" value="1"/>
</dbReference>
<evidence type="ECO:0000256" key="1">
    <source>
        <dbReference type="ARBA" id="ARBA00022490"/>
    </source>
</evidence>
<feature type="DNA-binding region" description="H-T-H motif" evidence="7">
    <location>
        <begin position="282"/>
        <end position="301"/>
    </location>
</feature>
<dbReference type="GO" id="GO:0006352">
    <property type="term" value="P:DNA-templated transcription initiation"/>
    <property type="evidence" value="ECO:0007669"/>
    <property type="project" value="UniProtKB-UniRule"/>
</dbReference>
<proteinExistence type="inferred from homology"/>
<accession>A9HLP8</accession>
<dbReference type="InterPro" id="IPR009042">
    <property type="entry name" value="RNA_pol_sigma70_r1_2"/>
</dbReference>
<comment type="subunit">
    <text evidence="7">Interacts with the RNA polymerase core enzyme.</text>
</comment>
<dbReference type="Pfam" id="PF00140">
    <property type="entry name" value="Sigma70_r1_2"/>
    <property type="match status" value="1"/>
</dbReference>
<dbReference type="Pfam" id="PF04542">
    <property type="entry name" value="Sigma70_r2"/>
    <property type="match status" value="1"/>
</dbReference>
<dbReference type="CDD" id="cd06171">
    <property type="entry name" value="Sigma70_r4"/>
    <property type="match status" value="1"/>
</dbReference>
<dbReference type="NCBIfam" id="TIGR02937">
    <property type="entry name" value="sigma70-ECF"/>
    <property type="match status" value="1"/>
</dbReference>
<reference evidence="11 12" key="1">
    <citation type="journal article" date="2009" name="BMC Genomics">
        <title>Complete genome sequence of the sugarcane nitrogen-fixing endophyte Gluconacetobacter diazotrophicus Pal5.</title>
        <authorList>
            <person name="Bertalan M."/>
            <person name="Albano R."/>
            <person name="Padua V."/>
            <person name="Rouws L."/>
            <person name="Rojas C."/>
            <person name="Hemerly A."/>
            <person name="Teixeira K."/>
            <person name="Schwab S."/>
            <person name="Araujo J."/>
            <person name="Oliveira A."/>
            <person name="Franca L."/>
            <person name="Magalhaes V."/>
            <person name="Alqueres S."/>
            <person name="Cardoso A."/>
            <person name="Almeida W."/>
            <person name="Loureiro M.M."/>
            <person name="Nogueira E."/>
            <person name="Cidade D."/>
            <person name="Oliveira D."/>
            <person name="Simao T."/>
            <person name="Macedo J."/>
            <person name="Valadao A."/>
            <person name="Dreschsel M."/>
            <person name="Freitas F."/>
            <person name="Vidal M."/>
            <person name="Guedes H."/>
            <person name="Rodrigues E."/>
            <person name="Meneses C."/>
            <person name="Brioso P."/>
            <person name="Pozzer L."/>
            <person name="Figueiredo D."/>
            <person name="Montano H."/>
            <person name="Junior J."/>
            <person name="Filho G."/>
            <person name="Flores V."/>
            <person name="Ferreira B."/>
            <person name="Branco A."/>
            <person name="Gonzalez P."/>
            <person name="Guillobel H."/>
            <person name="Lemos M."/>
            <person name="Seibel L."/>
            <person name="Macedo J."/>
            <person name="Alves-Ferreira M."/>
            <person name="Sachetto-Martins G."/>
            <person name="Coelho A."/>
            <person name="Santos E."/>
            <person name="Amaral G."/>
            <person name="Neves A."/>
            <person name="Pacheco A.B."/>
            <person name="Carvalho D."/>
            <person name="Lery L."/>
            <person name="Bisch P."/>
            <person name="Rossle S.C."/>
            <person name="Urmenyi T."/>
            <person name="Kruger W.V."/>
            <person name="Martins O."/>
            <person name="Baldani J.I."/>
            <person name="Ferreira P.C."/>
        </authorList>
    </citation>
    <scope>NUCLEOTIDE SEQUENCE [LARGE SCALE GENOMIC DNA]</scope>
    <source>
        <strain evidence="12">ATCC 49037 / DSM 5601 / CCUG 37298 / CIP 103539 / LMG 7603 / PAl5</strain>
    </source>
</reference>
<dbReference type="EMBL" id="AM889285">
    <property type="protein sequence ID" value="CAP56197.1"/>
    <property type="molecule type" value="Genomic_DNA"/>
</dbReference>
<evidence type="ECO:0000313" key="12">
    <source>
        <dbReference type="Proteomes" id="UP000001176"/>
    </source>
</evidence>
<dbReference type="Gene3D" id="1.20.140.160">
    <property type="match status" value="1"/>
</dbReference>
<dbReference type="GO" id="GO:0003677">
    <property type="term" value="F:DNA binding"/>
    <property type="evidence" value="ECO:0007669"/>
    <property type="project" value="UniProtKB-UniRule"/>
</dbReference>
<keyword evidence="5 7" id="KW-0238">DNA-binding</keyword>
<dbReference type="HAMAP" id="MF_00961">
    <property type="entry name" value="Sigma70_RpoH"/>
    <property type="match status" value="1"/>
</dbReference>
<dbReference type="InterPro" id="IPR014284">
    <property type="entry name" value="RNA_pol_sigma-70_dom"/>
</dbReference>